<proteinExistence type="inferred from homology"/>
<evidence type="ECO:0000313" key="6">
    <source>
        <dbReference type="Proteomes" id="UP001224392"/>
    </source>
</evidence>
<evidence type="ECO:0000256" key="4">
    <source>
        <dbReference type="PIRNR" id="PIRNR016020"/>
    </source>
</evidence>
<name>A0ABQ6LWI2_9GAMM</name>
<keyword evidence="3 4" id="KW-0413">Isomerase</keyword>
<comment type="caution">
    <text evidence="5">The sequence shown here is derived from an EMBL/GenBank/DDBJ whole genome shotgun (WGS) entry which is preliminary data.</text>
</comment>
<dbReference type="InterPro" id="IPR008183">
    <property type="entry name" value="Aldose_1/G6P_1-epimerase"/>
</dbReference>
<evidence type="ECO:0000256" key="3">
    <source>
        <dbReference type="ARBA" id="ARBA00023235"/>
    </source>
</evidence>
<evidence type="ECO:0000256" key="1">
    <source>
        <dbReference type="ARBA" id="ARBA00001096"/>
    </source>
</evidence>
<dbReference type="PANTHER" id="PTHR11122:SF13">
    <property type="entry name" value="GLUCOSE-6-PHOSPHATE 1-EPIMERASE"/>
    <property type="match status" value="1"/>
</dbReference>
<sequence length="293" mass="31686">MILQLGELACSGVSVTDSGALYDKPGLELLLVETEACRAVIGLQGAQVLEFQAAGAEPLLWLSPRAEFRAGVSVRGGVPVCLPWFGINREDPEKPKHGFVRNHDWQLASAQQSDGRVMLDFEYDHAGDALFATPFHCALTISLGDSLEFSLKVENTGEAPSEFSWALHTYFSVPDIASVQVGGLDGLSYLDNTDGLARKRQDGLVHFSGEVDRVYENCGPLQQIFCGRTIECRSDLCDSVIVWNPGAVLANTVADIGADGARGFVCVEHGNAFENSWTLTAGEVRRAQLRLKG</sequence>
<organism evidence="5 6">
    <name type="scientific">Biformimicrobium ophioploci</name>
    <dbReference type="NCBI Taxonomy" id="3036711"/>
    <lineage>
        <taxon>Bacteria</taxon>
        <taxon>Pseudomonadati</taxon>
        <taxon>Pseudomonadota</taxon>
        <taxon>Gammaproteobacteria</taxon>
        <taxon>Cellvibrionales</taxon>
        <taxon>Microbulbiferaceae</taxon>
        <taxon>Biformimicrobium</taxon>
    </lineage>
</organism>
<dbReference type="Pfam" id="PF01263">
    <property type="entry name" value="Aldose_epim"/>
    <property type="match status" value="1"/>
</dbReference>
<dbReference type="EC" id="5.1.3.15" evidence="4"/>
<keyword evidence="6" id="KW-1185">Reference proteome</keyword>
<dbReference type="CDD" id="cd09020">
    <property type="entry name" value="D-hex-6-P-epi_like"/>
    <property type="match status" value="1"/>
</dbReference>
<dbReference type="PIRSF" id="PIRSF016020">
    <property type="entry name" value="PHexose_mutarotase"/>
    <property type="match status" value="1"/>
</dbReference>
<dbReference type="RefSeq" id="WP_285762944.1">
    <property type="nucleotide sequence ID" value="NZ_BSYJ01000002.1"/>
</dbReference>
<evidence type="ECO:0000256" key="2">
    <source>
        <dbReference type="ARBA" id="ARBA00005866"/>
    </source>
</evidence>
<dbReference type="InterPro" id="IPR025532">
    <property type="entry name" value="G6P_1-epimerase"/>
</dbReference>
<gene>
    <name evidence="5" type="ORF">MNKW57_07420</name>
</gene>
<evidence type="ECO:0000313" key="5">
    <source>
        <dbReference type="EMBL" id="GMG86421.1"/>
    </source>
</evidence>
<accession>A0ABQ6LWI2</accession>
<protein>
    <recommendedName>
        <fullName evidence="4">Putative glucose-6-phosphate 1-epimerase</fullName>
        <ecNumber evidence="4">5.1.3.15</ecNumber>
    </recommendedName>
</protein>
<dbReference type="EMBL" id="BSYJ01000002">
    <property type="protein sequence ID" value="GMG86421.1"/>
    <property type="molecule type" value="Genomic_DNA"/>
</dbReference>
<reference evidence="5 6" key="1">
    <citation type="submission" date="2023-04" db="EMBL/GenBank/DDBJ databases">
        <title>Marinobulbifer ophiurae gen. nov., sp. Nov., isolate from tissue of brittle star Ophioplocus japonicus.</title>
        <authorList>
            <person name="Kawano K."/>
            <person name="Sawayama S."/>
            <person name="Nakagawa S."/>
        </authorList>
    </citation>
    <scope>NUCLEOTIDE SEQUENCE [LARGE SCALE GENOMIC DNA]</scope>
    <source>
        <strain evidence="5 6">NKW57</strain>
    </source>
</reference>
<dbReference type="InterPro" id="IPR014718">
    <property type="entry name" value="GH-type_carb-bd"/>
</dbReference>
<dbReference type="Proteomes" id="UP001224392">
    <property type="component" value="Unassembled WGS sequence"/>
</dbReference>
<dbReference type="InterPro" id="IPR011013">
    <property type="entry name" value="Gal_mutarotase_sf_dom"/>
</dbReference>
<comment type="similarity">
    <text evidence="2 4">Belongs to the glucose-6-phosphate 1-epimerase family.</text>
</comment>
<dbReference type="PANTHER" id="PTHR11122">
    <property type="entry name" value="APOSPORY-ASSOCIATED PROTEIN C-RELATED"/>
    <property type="match status" value="1"/>
</dbReference>
<dbReference type="Gene3D" id="2.70.98.10">
    <property type="match status" value="1"/>
</dbReference>
<comment type="catalytic activity">
    <reaction evidence="1">
        <text>alpha-D-glucose 6-phosphate = beta-D-glucose 6-phosphate</text>
        <dbReference type="Rhea" id="RHEA:16249"/>
        <dbReference type="ChEBI" id="CHEBI:58225"/>
        <dbReference type="ChEBI" id="CHEBI:58247"/>
        <dbReference type="EC" id="5.1.3.15"/>
    </reaction>
</comment>
<dbReference type="SUPFAM" id="SSF74650">
    <property type="entry name" value="Galactose mutarotase-like"/>
    <property type="match status" value="1"/>
</dbReference>